<reference evidence="1" key="2">
    <citation type="journal article" date="2015" name="Data Brief">
        <title>Shoot transcriptome of the giant reed, Arundo donax.</title>
        <authorList>
            <person name="Barrero R.A."/>
            <person name="Guerrero F.D."/>
            <person name="Moolhuijzen P."/>
            <person name="Goolsby J.A."/>
            <person name="Tidwell J."/>
            <person name="Bellgard S.E."/>
            <person name="Bellgard M.I."/>
        </authorList>
    </citation>
    <scope>NUCLEOTIDE SEQUENCE</scope>
    <source>
        <tissue evidence="1">Shoot tissue taken approximately 20 cm above the soil surface</tissue>
    </source>
</reference>
<dbReference type="EMBL" id="GBRH01246006">
    <property type="protein sequence ID" value="JAD51889.1"/>
    <property type="molecule type" value="Transcribed_RNA"/>
</dbReference>
<name>A0A0A9AJK9_ARUDO</name>
<organism evidence="1">
    <name type="scientific">Arundo donax</name>
    <name type="common">Giant reed</name>
    <name type="synonym">Donax arundinaceus</name>
    <dbReference type="NCBI Taxonomy" id="35708"/>
    <lineage>
        <taxon>Eukaryota</taxon>
        <taxon>Viridiplantae</taxon>
        <taxon>Streptophyta</taxon>
        <taxon>Embryophyta</taxon>
        <taxon>Tracheophyta</taxon>
        <taxon>Spermatophyta</taxon>
        <taxon>Magnoliopsida</taxon>
        <taxon>Liliopsida</taxon>
        <taxon>Poales</taxon>
        <taxon>Poaceae</taxon>
        <taxon>PACMAD clade</taxon>
        <taxon>Arundinoideae</taxon>
        <taxon>Arundineae</taxon>
        <taxon>Arundo</taxon>
    </lineage>
</organism>
<accession>A0A0A9AJK9</accession>
<protein>
    <submittedName>
        <fullName evidence="1">Uncharacterized protein</fullName>
    </submittedName>
</protein>
<evidence type="ECO:0000313" key="1">
    <source>
        <dbReference type="EMBL" id="JAD51889.1"/>
    </source>
</evidence>
<sequence>MCKQVLINHCPISTLKPRS</sequence>
<dbReference type="AlphaFoldDB" id="A0A0A9AJK9"/>
<proteinExistence type="predicted"/>
<reference evidence="1" key="1">
    <citation type="submission" date="2014-09" db="EMBL/GenBank/DDBJ databases">
        <authorList>
            <person name="Magalhaes I.L.F."/>
            <person name="Oliveira U."/>
            <person name="Santos F.R."/>
            <person name="Vidigal T.H.D.A."/>
            <person name="Brescovit A.D."/>
            <person name="Santos A.J."/>
        </authorList>
    </citation>
    <scope>NUCLEOTIDE SEQUENCE</scope>
    <source>
        <tissue evidence="1">Shoot tissue taken approximately 20 cm above the soil surface</tissue>
    </source>
</reference>